<name>A0A3N4I3J2_ASCIM</name>
<feature type="compositionally biased region" description="Polar residues" evidence="1">
    <location>
        <begin position="1"/>
        <end position="19"/>
    </location>
</feature>
<evidence type="ECO:0000313" key="3">
    <source>
        <dbReference type="EMBL" id="RPA79238.1"/>
    </source>
</evidence>
<evidence type="ECO:0000313" key="4">
    <source>
        <dbReference type="Proteomes" id="UP000275078"/>
    </source>
</evidence>
<keyword evidence="2" id="KW-1133">Transmembrane helix</keyword>
<dbReference type="AlphaFoldDB" id="A0A3N4I3J2"/>
<reference evidence="3 4" key="1">
    <citation type="journal article" date="2018" name="Nat. Ecol. Evol.">
        <title>Pezizomycetes genomes reveal the molecular basis of ectomycorrhizal truffle lifestyle.</title>
        <authorList>
            <person name="Murat C."/>
            <person name="Payen T."/>
            <person name="Noel B."/>
            <person name="Kuo A."/>
            <person name="Morin E."/>
            <person name="Chen J."/>
            <person name="Kohler A."/>
            <person name="Krizsan K."/>
            <person name="Balestrini R."/>
            <person name="Da Silva C."/>
            <person name="Montanini B."/>
            <person name="Hainaut M."/>
            <person name="Levati E."/>
            <person name="Barry K.W."/>
            <person name="Belfiori B."/>
            <person name="Cichocki N."/>
            <person name="Clum A."/>
            <person name="Dockter R.B."/>
            <person name="Fauchery L."/>
            <person name="Guy J."/>
            <person name="Iotti M."/>
            <person name="Le Tacon F."/>
            <person name="Lindquist E.A."/>
            <person name="Lipzen A."/>
            <person name="Malagnac F."/>
            <person name="Mello A."/>
            <person name="Molinier V."/>
            <person name="Miyauchi S."/>
            <person name="Poulain J."/>
            <person name="Riccioni C."/>
            <person name="Rubini A."/>
            <person name="Sitrit Y."/>
            <person name="Splivallo R."/>
            <person name="Traeger S."/>
            <person name="Wang M."/>
            <person name="Zifcakova L."/>
            <person name="Wipf D."/>
            <person name="Zambonelli A."/>
            <person name="Paolocci F."/>
            <person name="Nowrousian M."/>
            <person name="Ottonello S."/>
            <person name="Baldrian P."/>
            <person name="Spatafora J.W."/>
            <person name="Henrissat B."/>
            <person name="Nagy L.G."/>
            <person name="Aury J.M."/>
            <person name="Wincker P."/>
            <person name="Grigoriev I.V."/>
            <person name="Bonfante P."/>
            <person name="Martin F.M."/>
        </authorList>
    </citation>
    <scope>NUCLEOTIDE SEQUENCE [LARGE SCALE GENOMIC DNA]</scope>
    <source>
        <strain evidence="3 4">RN42</strain>
    </source>
</reference>
<organism evidence="3 4">
    <name type="scientific">Ascobolus immersus RN42</name>
    <dbReference type="NCBI Taxonomy" id="1160509"/>
    <lineage>
        <taxon>Eukaryota</taxon>
        <taxon>Fungi</taxon>
        <taxon>Dikarya</taxon>
        <taxon>Ascomycota</taxon>
        <taxon>Pezizomycotina</taxon>
        <taxon>Pezizomycetes</taxon>
        <taxon>Pezizales</taxon>
        <taxon>Ascobolaceae</taxon>
        <taxon>Ascobolus</taxon>
    </lineage>
</organism>
<accession>A0A3N4I3J2</accession>
<keyword evidence="2" id="KW-0812">Transmembrane</keyword>
<feature type="compositionally biased region" description="Polar residues" evidence="1">
    <location>
        <begin position="33"/>
        <end position="50"/>
    </location>
</feature>
<evidence type="ECO:0000256" key="1">
    <source>
        <dbReference type="SAM" id="MobiDB-lite"/>
    </source>
</evidence>
<feature type="region of interest" description="Disordered" evidence="1">
    <location>
        <begin position="1"/>
        <end position="86"/>
    </location>
</feature>
<keyword evidence="4" id="KW-1185">Reference proteome</keyword>
<dbReference type="Proteomes" id="UP000275078">
    <property type="component" value="Unassembled WGS sequence"/>
</dbReference>
<dbReference type="OrthoDB" id="5419542at2759"/>
<evidence type="ECO:0000256" key="2">
    <source>
        <dbReference type="SAM" id="Phobius"/>
    </source>
</evidence>
<feature type="compositionally biased region" description="Polar residues" evidence="1">
    <location>
        <begin position="68"/>
        <end position="77"/>
    </location>
</feature>
<protein>
    <submittedName>
        <fullName evidence="3">Uncharacterized protein</fullName>
    </submittedName>
</protein>
<keyword evidence="2" id="KW-0472">Membrane</keyword>
<feature type="transmembrane region" description="Helical" evidence="2">
    <location>
        <begin position="229"/>
        <end position="246"/>
    </location>
</feature>
<dbReference type="STRING" id="1160509.A0A3N4I3J2"/>
<gene>
    <name evidence="3" type="ORF">BJ508DRAFT_416025</name>
</gene>
<sequence length="298" mass="33461">MPQLYRSATASPAVGSTSRPAHGPSNPPPRNAILSSATRKPSLLSQQQTIDDTDGTSAEVEKHESDMQESVATSGLSTDEDDQEPNPLLATAKAISTRSRFEKRRDTLGEGTGLEEMAELAKVYESVVQKLKEMNDTIAGIAQIKNEALEVLHFQREIEDRDVKEIANQLEMMEEYKKELGTIEGLKGQVKLQSERVQMCQDRLRSVQVKMDSVKQNEIMWKQRQSKRLRILWGIALTLLVVWFLLAMPGRTDLEVIEQPQVPQKVQEPQAHKDLPTLTIFTTRNLEDTPEIDSGDDV</sequence>
<proteinExistence type="predicted"/>
<dbReference type="EMBL" id="ML119701">
    <property type="protein sequence ID" value="RPA79238.1"/>
    <property type="molecule type" value="Genomic_DNA"/>
</dbReference>